<evidence type="ECO:0000313" key="2">
    <source>
        <dbReference type="Proteomes" id="UP000009172"/>
    </source>
</evidence>
<dbReference type="AlphaFoldDB" id="F2RW99"/>
<gene>
    <name evidence="1" type="ORF">TESG_08393</name>
</gene>
<accession>F2RW99</accession>
<protein>
    <submittedName>
        <fullName evidence="1">Uncharacterized protein</fullName>
    </submittedName>
</protein>
<organism evidence="1 2">
    <name type="scientific">Trichophyton tonsurans (strain CBS 112818)</name>
    <name type="common">Scalp ringworm fungus</name>
    <dbReference type="NCBI Taxonomy" id="647933"/>
    <lineage>
        <taxon>Eukaryota</taxon>
        <taxon>Fungi</taxon>
        <taxon>Dikarya</taxon>
        <taxon>Ascomycota</taxon>
        <taxon>Pezizomycotina</taxon>
        <taxon>Eurotiomycetes</taxon>
        <taxon>Eurotiomycetidae</taxon>
        <taxon>Onygenales</taxon>
        <taxon>Arthrodermataceae</taxon>
        <taxon>Trichophyton</taxon>
    </lineage>
</organism>
<reference evidence="2" key="1">
    <citation type="journal article" date="2012" name="MBio">
        <title>Comparative genome analysis of Trichophyton rubrum and related dermatophytes reveals candidate genes involved in infection.</title>
        <authorList>
            <person name="Martinez D.A."/>
            <person name="Oliver B.G."/>
            <person name="Graeser Y."/>
            <person name="Goldberg J.M."/>
            <person name="Li W."/>
            <person name="Martinez-Rossi N.M."/>
            <person name="Monod M."/>
            <person name="Shelest E."/>
            <person name="Barton R.C."/>
            <person name="Birch E."/>
            <person name="Brakhage A.A."/>
            <person name="Chen Z."/>
            <person name="Gurr S.J."/>
            <person name="Heiman D."/>
            <person name="Heitman J."/>
            <person name="Kosti I."/>
            <person name="Rossi A."/>
            <person name="Saif S."/>
            <person name="Samalova M."/>
            <person name="Saunders C.W."/>
            <person name="Shea T."/>
            <person name="Summerbell R.C."/>
            <person name="Xu J."/>
            <person name="Young S."/>
            <person name="Zeng Q."/>
            <person name="Birren B.W."/>
            <person name="Cuomo C.A."/>
            <person name="White T.C."/>
        </authorList>
    </citation>
    <scope>NUCLEOTIDE SEQUENCE [LARGE SCALE GENOMIC DNA]</scope>
    <source>
        <strain evidence="2">CBS 112818</strain>
    </source>
</reference>
<keyword evidence="2" id="KW-1185">Reference proteome</keyword>
<evidence type="ECO:0000313" key="1">
    <source>
        <dbReference type="EMBL" id="EGD95573.1"/>
    </source>
</evidence>
<name>F2RW99_TRIT1</name>
<dbReference type="HOGENOM" id="CLU_2238570_0_0_1"/>
<sequence>MVNRTSKVDERLTYDPFTQPTRNNDWAKSITYKLEEYITTYLVIFTLRQDIYNLILQAEYKVCGWRRGEVEEAIIESNKLAIVNEDTAGKVTSIIAFGISPVKKP</sequence>
<proteinExistence type="predicted"/>
<dbReference type="Proteomes" id="UP000009172">
    <property type="component" value="Unassembled WGS sequence"/>
</dbReference>
<dbReference type="EMBL" id="GG698489">
    <property type="protein sequence ID" value="EGD95573.1"/>
    <property type="molecule type" value="Genomic_DNA"/>
</dbReference>